<comment type="caution">
    <text evidence="1">The sequence shown here is derived from an EMBL/GenBank/DDBJ whole genome shotgun (WGS) entry which is preliminary data.</text>
</comment>
<protein>
    <submittedName>
        <fullName evidence="1">Uncharacterized protein</fullName>
    </submittedName>
</protein>
<gene>
    <name evidence="1" type="ORF">L3X38_028520</name>
</gene>
<dbReference type="EMBL" id="JAJFAZ020000005">
    <property type="protein sequence ID" value="KAI5329123.1"/>
    <property type="molecule type" value="Genomic_DNA"/>
</dbReference>
<keyword evidence="2" id="KW-1185">Reference proteome</keyword>
<evidence type="ECO:0000313" key="2">
    <source>
        <dbReference type="Proteomes" id="UP001054821"/>
    </source>
</evidence>
<reference evidence="1 2" key="1">
    <citation type="journal article" date="2022" name="G3 (Bethesda)">
        <title>Whole-genome sequence and methylome profiling of the almond [Prunus dulcis (Mill.) D.A. Webb] cultivar 'Nonpareil'.</title>
        <authorList>
            <person name="D'Amico-Willman K.M."/>
            <person name="Ouma W.Z."/>
            <person name="Meulia T."/>
            <person name="Sideli G.M."/>
            <person name="Gradziel T.M."/>
            <person name="Fresnedo-Ramirez J."/>
        </authorList>
    </citation>
    <scope>NUCLEOTIDE SEQUENCE [LARGE SCALE GENOMIC DNA]</scope>
    <source>
        <strain evidence="1">Clone GOH B32 T37-40</strain>
    </source>
</reference>
<dbReference type="AlphaFoldDB" id="A0AAD4Z257"/>
<sequence>MSRFVGPAQRFGSLLSFQNQNLRLLNASISADKGVPHYHAVGWPVSGVLRQRIEPSGLRHLLWKLLFRSQIRYLHMFPH</sequence>
<proteinExistence type="predicted"/>
<dbReference type="Proteomes" id="UP001054821">
    <property type="component" value="Chromosome 5"/>
</dbReference>
<accession>A0AAD4Z257</accession>
<organism evidence="1 2">
    <name type="scientific">Prunus dulcis</name>
    <name type="common">Almond</name>
    <name type="synonym">Amygdalus dulcis</name>
    <dbReference type="NCBI Taxonomy" id="3755"/>
    <lineage>
        <taxon>Eukaryota</taxon>
        <taxon>Viridiplantae</taxon>
        <taxon>Streptophyta</taxon>
        <taxon>Embryophyta</taxon>
        <taxon>Tracheophyta</taxon>
        <taxon>Spermatophyta</taxon>
        <taxon>Magnoliopsida</taxon>
        <taxon>eudicotyledons</taxon>
        <taxon>Gunneridae</taxon>
        <taxon>Pentapetalae</taxon>
        <taxon>rosids</taxon>
        <taxon>fabids</taxon>
        <taxon>Rosales</taxon>
        <taxon>Rosaceae</taxon>
        <taxon>Amygdaloideae</taxon>
        <taxon>Amygdaleae</taxon>
        <taxon>Prunus</taxon>
    </lineage>
</organism>
<name>A0AAD4Z257_PRUDU</name>
<evidence type="ECO:0000313" key="1">
    <source>
        <dbReference type="EMBL" id="KAI5329123.1"/>
    </source>
</evidence>